<evidence type="ECO:0000256" key="1">
    <source>
        <dbReference type="SAM" id="MobiDB-lite"/>
    </source>
</evidence>
<name>A0AAV9QQR1_9TELE</name>
<sequence length="118" mass="13250">MAAVGRDDHLEPPLMRDCDSAPGDDVLVQGGEATVNQRGIRPHGRVAGRRGYWLRREHRCLMWMATGEGTMWAGFEPSAGPPLLAAWGANKRLLGEGDVRREEENQQWQRLSLIPIRH</sequence>
<feature type="region of interest" description="Disordered" evidence="1">
    <location>
        <begin position="1"/>
        <end position="20"/>
    </location>
</feature>
<gene>
    <name evidence="2" type="ORF">CRENBAI_015377</name>
</gene>
<dbReference type="Proteomes" id="UP001311232">
    <property type="component" value="Unassembled WGS sequence"/>
</dbReference>
<accession>A0AAV9QQR1</accession>
<feature type="compositionally biased region" description="Basic and acidic residues" evidence="1">
    <location>
        <begin position="1"/>
        <end position="19"/>
    </location>
</feature>
<evidence type="ECO:0000313" key="2">
    <source>
        <dbReference type="EMBL" id="KAK5599816.1"/>
    </source>
</evidence>
<proteinExistence type="predicted"/>
<comment type="caution">
    <text evidence="2">The sequence shown here is derived from an EMBL/GenBank/DDBJ whole genome shotgun (WGS) entry which is preliminary data.</text>
</comment>
<keyword evidence="3" id="KW-1185">Reference proteome</keyword>
<organism evidence="2 3">
    <name type="scientific">Crenichthys baileyi</name>
    <name type="common">White River springfish</name>
    <dbReference type="NCBI Taxonomy" id="28760"/>
    <lineage>
        <taxon>Eukaryota</taxon>
        <taxon>Metazoa</taxon>
        <taxon>Chordata</taxon>
        <taxon>Craniata</taxon>
        <taxon>Vertebrata</taxon>
        <taxon>Euteleostomi</taxon>
        <taxon>Actinopterygii</taxon>
        <taxon>Neopterygii</taxon>
        <taxon>Teleostei</taxon>
        <taxon>Neoteleostei</taxon>
        <taxon>Acanthomorphata</taxon>
        <taxon>Ovalentaria</taxon>
        <taxon>Atherinomorphae</taxon>
        <taxon>Cyprinodontiformes</taxon>
        <taxon>Goodeidae</taxon>
        <taxon>Crenichthys</taxon>
    </lineage>
</organism>
<evidence type="ECO:0000313" key="3">
    <source>
        <dbReference type="Proteomes" id="UP001311232"/>
    </source>
</evidence>
<dbReference type="EMBL" id="JAHHUM010002913">
    <property type="protein sequence ID" value="KAK5599816.1"/>
    <property type="molecule type" value="Genomic_DNA"/>
</dbReference>
<dbReference type="AlphaFoldDB" id="A0AAV9QQR1"/>
<protein>
    <submittedName>
        <fullName evidence="2">Uncharacterized protein</fullName>
    </submittedName>
</protein>
<reference evidence="2 3" key="1">
    <citation type="submission" date="2021-06" db="EMBL/GenBank/DDBJ databases">
        <authorList>
            <person name="Palmer J.M."/>
        </authorList>
    </citation>
    <scope>NUCLEOTIDE SEQUENCE [LARGE SCALE GENOMIC DNA]</scope>
    <source>
        <strain evidence="2 3">MEX-2019</strain>
        <tissue evidence="2">Muscle</tissue>
    </source>
</reference>